<proteinExistence type="predicted"/>
<dbReference type="Proteomes" id="UP000015105">
    <property type="component" value="Chromosome 4D"/>
</dbReference>
<evidence type="ECO:0000313" key="1">
    <source>
        <dbReference type="EnsemblPlants" id="AET4Gv20794200.1"/>
    </source>
</evidence>
<reference evidence="2" key="1">
    <citation type="journal article" date="2014" name="Science">
        <title>Ancient hybridizations among the ancestral genomes of bread wheat.</title>
        <authorList>
            <consortium name="International Wheat Genome Sequencing Consortium,"/>
            <person name="Marcussen T."/>
            <person name="Sandve S.R."/>
            <person name="Heier L."/>
            <person name="Spannagl M."/>
            <person name="Pfeifer M."/>
            <person name="Jakobsen K.S."/>
            <person name="Wulff B.B."/>
            <person name="Steuernagel B."/>
            <person name="Mayer K.F."/>
            <person name="Olsen O.A."/>
        </authorList>
    </citation>
    <scope>NUCLEOTIDE SEQUENCE [LARGE SCALE GENOMIC DNA]</scope>
    <source>
        <strain evidence="2">cv. AL8/78</strain>
    </source>
</reference>
<name>A0A453J4E7_AEGTS</name>
<protein>
    <submittedName>
        <fullName evidence="1">Uncharacterized protein</fullName>
    </submittedName>
</protein>
<reference evidence="1" key="4">
    <citation type="submission" date="2019-03" db="UniProtKB">
        <authorList>
            <consortium name="EnsemblPlants"/>
        </authorList>
    </citation>
    <scope>IDENTIFICATION</scope>
</reference>
<dbReference type="Gramene" id="AET4Gv20794200.1">
    <property type="protein sequence ID" value="AET4Gv20794200.1"/>
    <property type="gene ID" value="AET4Gv20794200"/>
</dbReference>
<accession>A0A453J4E7</accession>
<organism evidence="1 2">
    <name type="scientific">Aegilops tauschii subsp. strangulata</name>
    <name type="common">Goatgrass</name>
    <dbReference type="NCBI Taxonomy" id="200361"/>
    <lineage>
        <taxon>Eukaryota</taxon>
        <taxon>Viridiplantae</taxon>
        <taxon>Streptophyta</taxon>
        <taxon>Embryophyta</taxon>
        <taxon>Tracheophyta</taxon>
        <taxon>Spermatophyta</taxon>
        <taxon>Magnoliopsida</taxon>
        <taxon>Liliopsida</taxon>
        <taxon>Poales</taxon>
        <taxon>Poaceae</taxon>
        <taxon>BOP clade</taxon>
        <taxon>Pooideae</taxon>
        <taxon>Triticodae</taxon>
        <taxon>Triticeae</taxon>
        <taxon>Triticinae</taxon>
        <taxon>Aegilops</taxon>
    </lineage>
</organism>
<evidence type="ECO:0000313" key="2">
    <source>
        <dbReference type="Proteomes" id="UP000015105"/>
    </source>
</evidence>
<reference evidence="1" key="3">
    <citation type="journal article" date="2017" name="Nature">
        <title>Genome sequence of the progenitor of the wheat D genome Aegilops tauschii.</title>
        <authorList>
            <person name="Luo M.C."/>
            <person name="Gu Y.Q."/>
            <person name="Puiu D."/>
            <person name="Wang H."/>
            <person name="Twardziok S.O."/>
            <person name="Deal K.R."/>
            <person name="Huo N."/>
            <person name="Zhu T."/>
            <person name="Wang L."/>
            <person name="Wang Y."/>
            <person name="McGuire P.E."/>
            <person name="Liu S."/>
            <person name="Long H."/>
            <person name="Ramasamy R.K."/>
            <person name="Rodriguez J.C."/>
            <person name="Van S.L."/>
            <person name="Yuan L."/>
            <person name="Wang Z."/>
            <person name="Xia Z."/>
            <person name="Xiao L."/>
            <person name="Anderson O.D."/>
            <person name="Ouyang S."/>
            <person name="Liang Y."/>
            <person name="Zimin A.V."/>
            <person name="Pertea G."/>
            <person name="Qi P."/>
            <person name="Bennetzen J.L."/>
            <person name="Dai X."/>
            <person name="Dawson M.W."/>
            <person name="Muller H.G."/>
            <person name="Kugler K."/>
            <person name="Rivarola-Duarte L."/>
            <person name="Spannagl M."/>
            <person name="Mayer K.F.X."/>
            <person name="Lu F.H."/>
            <person name="Bevan M.W."/>
            <person name="Leroy P."/>
            <person name="Li P."/>
            <person name="You F.M."/>
            <person name="Sun Q."/>
            <person name="Liu Z."/>
            <person name="Lyons E."/>
            <person name="Wicker T."/>
            <person name="Salzberg S.L."/>
            <person name="Devos K.M."/>
            <person name="Dvorak J."/>
        </authorList>
    </citation>
    <scope>NUCLEOTIDE SEQUENCE [LARGE SCALE GENOMIC DNA]</scope>
    <source>
        <strain evidence="1">cv. AL8/78</strain>
    </source>
</reference>
<reference evidence="2" key="2">
    <citation type="journal article" date="2017" name="Nat. Plants">
        <title>The Aegilops tauschii genome reveals multiple impacts of transposons.</title>
        <authorList>
            <person name="Zhao G."/>
            <person name="Zou C."/>
            <person name="Li K."/>
            <person name="Wang K."/>
            <person name="Li T."/>
            <person name="Gao L."/>
            <person name="Zhang X."/>
            <person name="Wang H."/>
            <person name="Yang Z."/>
            <person name="Liu X."/>
            <person name="Jiang W."/>
            <person name="Mao L."/>
            <person name="Kong X."/>
            <person name="Jiao Y."/>
            <person name="Jia J."/>
        </authorList>
    </citation>
    <scope>NUCLEOTIDE SEQUENCE [LARGE SCALE GENOMIC DNA]</scope>
    <source>
        <strain evidence="2">cv. AL8/78</strain>
    </source>
</reference>
<sequence length="49" mass="5556">MEIAIWRLGAFGKYVTTKSLIMYFQTLVGARFPLLAVAPTHRTVLESEK</sequence>
<reference evidence="1" key="5">
    <citation type="journal article" date="2021" name="G3 (Bethesda)">
        <title>Aegilops tauschii genome assembly Aet v5.0 features greater sequence contiguity and improved annotation.</title>
        <authorList>
            <person name="Wang L."/>
            <person name="Zhu T."/>
            <person name="Rodriguez J.C."/>
            <person name="Deal K.R."/>
            <person name="Dubcovsky J."/>
            <person name="McGuire P.E."/>
            <person name="Lux T."/>
            <person name="Spannagl M."/>
            <person name="Mayer K.F.X."/>
            <person name="Baldrich P."/>
            <person name="Meyers B.C."/>
            <person name="Huo N."/>
            <person name="Gu Y.Q."/>
            <person name="Zhou H."/>
            <person name="Devos K.M."/>
            <person name="Bennetzen J.L."/>
            <person name="Unver T."/>
            <person name="Budak H."/>
            <person name="Gulick P.J."/>
            <person name="Galiba G."/>
            <person name="Kalapos B."/>
            <person name="Nelson D.R."/>
            <person name="Li P."/>
            <person name="You F.M."/>
            <person name="Luo M.C."/>
            <person name="Dvorak J."/>
        </authorList>
    </citation>
    <scope>NUCLEOTIDE SEQUENCE [LARGE SCALE GENOMIC DNA]</scope>
    <source>
        <strain evidence="1">cv. AL8/78</strain>
    </source>
</reference>
<dbReference type="AlphaFoldDB" id="A0A453J4E7"/>
<keyword evidence="2" id="KW-1185">Reference proteome</keyword>
<dbReference type="EnsemblPlants" id="AET4Gv20794200.1">
    <property type="protein sequence ID" value="AET4Gv20794200.1"/>
    <property type="gene ID" value="AET4Gv20794200"/>
</dbReference>